<evidence type="ECO:0000313" key="1">
    <source>
        <dbReference type="EMBL" id="PPC75640.1"/>
    </source>
</evidence>
<accession>A0A2S5KLM6</accession>
<reference evidence="1 2" key="1">
    <citation type="submission" date="2018-02" db="EMBL/GenBank/DDBJ databases">
        <title>novel marine gammaproteobacteria from coastal saline agro ecosystem.</title>
        <authorList>
            <person name="Krishnan R."/>
            <person name="Ramesh Kumar N."/>
        </authorList>
    </citation>
    <scope>NUCLEOTIDE SEQUENCE [LARGE SCALE GENOMIC DNA]</scope>
    <source>
        <strain evidence="1 2">228</strain>
    </source>
</reference>
<dbReference type="Proteomes" id="UP000238196">
    <property type="component" value="Unassembled WGS sequence"/>
</dbReference>
<proteinExistence type="predicted"/>
<dbReference type="OrthoDB" id="8830878at2"/>
<evidence type="ECO:0008006" key="3">
    <source>
        <dbReference type="Google" id="ProtNLM"/>
    </source>
</evidence>
<name>A0A2S5KLM6_9PROT</name>
<evidence type="ECO:0000313" key="2">
    <source>
        <dbReference type="Proteomes" id="UP000238196"/>
    </source>
</evidence>
<organism evidence="1 2">
    <name type="scientific">Proteobacteria bacterium 228</name>
    <dbReference type="NCBI Taxonomy" id="2083153"/>
    <lineage>
        <taxon>Bacteria</taxon>
        <taxon>Pseudomonadati</taxon>
        <taxon>Pseudomonadota</taxon>
    </lineage>
</organism>
<protein>
    <recommendedName>
        <fullName evidence="3">Cytochrome c domain-containing protein</fullName>
    </recommendedName>
</protein>
<comment type="caution">
    <text evidence="1">The sequence shown here is derived from an EMBL/GenBank/DDBJ whole genome shotgun (WGS) entry which is preliminary data.</text>
</comment>
<sequence>MLLTLSLTSLLCQADNSAEQLAYRNAVTPPPPGWNGPVFQLSDAYPTTPPATCDSQQCPWLSYPASLFQTTFGKDGVPQWDATWNSYIQSILSYIREGQSDDLNNAQGFNTQVAGKTRWYSVPWMAYDPTSGREFIHGLTNERTAVLSDFHGSRRNLHGLGANPHTLVGATDSQAQFETWAVAYYNDVGAYSLGQAWDQQGNPRFGDYQGVPAQSGMPFATGTVVVKLLFSSASPKDVPYLHGSPQWQADRHVEKDNQFYCERQPQPVHLVQMDVAVVNPQSPTRWVFGTFAYNGDLGGKNVWENLSPVGLQWGMDPWTFPAVPKSASIRARQSVLNRDNLNVRAEHFGCEGRLAGPVDNKLSSCLSCHGGAYANKAGNSFFAGAFSPPIFGFDGLCEQYSQDNSNYFQTLTFPMQPAGGEYGQLLNLDTSLQLQIALQQWSYFQRDKVPQACVDPSS</sequence>
<dbReference type="AlphaFoldDB" id="A0A2S5KLM6"/>
<dbReference type="EMBL" id="PRLP01000082">
    <property type="protein sequence ID" value="PPC75640.1"/>
    <property type="molecule type" value="Genomic_DNA"/>
</dbReference>
<gene>
    <name evidence="1" type="ORF">C4K68_19455</name>
</gene>